<dbReference type="GO" id="GO:0009398">
    <property type="term" value="P:FMN biosynthetic process"/>
    <property type="evidence" value="ECO:0007669"/>
    <property type="project" value="UniProtKB-UniPathway"/>
</dbReference>
<dbReference type="GO" id="GO:0000166">
    <property type="term" value="F:nucleotide binding"/>
    <property type="evidence" value="ECO:0007669"/>
    <property type="project" value="UniProtKB-KW"/>
</dbReference>
<evidence type="ECO:0000256" key="5">
    <source>
        <dbReference type="ARBA" id="ARBA00011987"/>
    </source>
</evidence>
<dbReference type="Pfam" id="PF01982">
    <property type="entry name" value="CTP-dep_RFKase"/>
    <property type="match status" value="1"/>
</dbReference>
<dbReference type="Gene3D" id="1.10.10.10">
    <property type="entry name" value="Winged helix-like DNA-binding domain superfamily/Winged helix DNA-binding domain"/>
    <property type="match status" value="1"/>
</dbReference>
<evidence type="ECO:0000256" key="15">
    <source>
        <dbReference type="ARBA" id="ARBA00030544"/>
    </source>
</evidence>
<dbReference type="GO" id="GO:0009231">
    <property type="term" value="P:riboflavin biosynthetic process"/>
    <property type="evidence" value="ECO:0007669"/>
    <property type="project" value="InterPro"/>
</dbReference>
<dbReference type="GO" id="GO:0008531">
    <property type="term" value="F:riboflavin kinase activity"/>
    <property type="evidence" value="ECO:0007669"/>
    <property type="project" value="InterPro"/>
</dbReference>
<comment type="function">
    <text evidence="2">Catalyzes the CTP-dependent phosphorylation of riboflavin (vitamin B2) to form flavin mononucleotide (FMN).</text>
</comment>
<evidence type="ECO:0000256" key="8">
    <source>
        <dbReference type="ARBA" id="ARBA00022643"/>
    </source>
</evidence>
<dbReference type="InterPro" id="IPR036388">
    <property type="entry name" value="WH-like_DNA-bd_sf"/>
</dbReference>
<dbReference type="InterPro" id="IPR023465">
    <property type="entry name" value="Riboflavin_kinase_dom_sf"/>
</dbReference>
<evidence type="ECO:0000313" key="19">
    <source>
        <dbReference type="EMBL" id="GAG58988.1"/>
    </source>
</evidence>
<dbReference type="InterPro" id="IPR036390">
    <property type="entry name" value="WH_DNA-bd_sf"/>
</dbReference>
<comment type="pathway">
    <text evidence="3">Cofactor biosynthesis; FMN biosynthesis; FMN from riboflavin (CTP route): step 1/1.</text>
</comment>
<evidence type="ECO:0000256" key="2">
    <source>
        <dbReference type="ARBA" id="ARBA00003072"/>
    </source>
</evidence>
<feature type="domain" description="Riboflavin kinase" evidence="18">
    <location>
        <begin position="103"/>
        <end position="223"/>
    </location>
</feature>
<keyword evidence="11" id="KW-0547">Nucleotide-binding</keyword>
<keyword evidence="13" id="KW-0460">Magnesium</keyword>
<evidence type="ECO:0000256" key="13">
    <source>
        <dbReference type="ARBA" id="ARBA00022842"/>
    </source>
</evidence>
<comment type="catalytic activity">
    <reaction evidence="17">
        <text>riboflavin + CTP = CDP + FMN + H(+)</text>
        <dbReference type="Rhea" id="RHEA:25021"/>
        <dbReference type="ChEBI" id="CHEBI:15378"/>
        <dbReference type="ChEBI" id="CHEBI:37563"/>
        <dbReference type="ChEBI" id="CHEBI:57986"/>
        <dbReference type="ChEBI" id="CHEBI:58069"/>
        <dbReference type="ChEBI" id="CHEBI:58210"/>
        <dbReference type="EC" id="2.7.1.161"/>
    </reaction>
</comment>
<dbReference type="InterPro" id="IPR039063">
    <property type="entry name" value="RibK_CTP-dep"/>
</dbReference>
<name>X0ZFA1_9ZZZZ</name>
<comment type="similarity">
    <text evidence="4">Belongs to the archaeal riboflavin kinase family.</text>
</comment>
<dbReference type="PANTHER" id="PTHR40706">
    <property type="entry name" value="RIBOFLAVIN KINASE"/>
    <property type="match status" value="1"/>
</dbReference>
<dbReference type="AlphaFoldDB" id="X0ZFA1"/>
<dbReference type="UniPathway" id="UPA00276">
    <property type="reaction ID" value="UER00929"/>
</dbReference>
<comment type="caution">
    <text evidence="19">The sequence shown here is derived from an EMBL/GenBank/DDBJ whole genome shotgun (WGS) entry which is preliminary data.</text>
</comment>
<dbReference type="EMBL" id="BART01002267">
    <property type="protein sequence ID" value="GAG58988.1"/>
    <property type="molecule type" value="Genomic_DNA"/>
</dbReference>
<organism evidence="19">
    <name type="scientific">marine sediment metagenome</name>
    <dbReference type="NCBI Taxonomy" id="412755"/>
    <lineage>
        <taxon>unclassified sequences</taxon>
        <taxon>metagenomes</taxon>
        <taxon>ecological metagenomes</taxon>
    </lineage>
</organism>
<evidence type="ECO:0000256" key="16">
    <source>
        <dbReference type="ARBA" id="ARBA00033116"/>
    </source>
</evidence>
<keyword evidence="9" id="KW-0808">Transferase</keyword>
<accession>X0ZFA1</accession>
<keyword evidence="7" id="KW-0285">Flavoprotein</keyword>
<protein>
    <recommendedName>
        <fullName evidence="6">Riboflavin kinase</fullName>
        <ecNumber evidence="5">2.7.1.161</ecNumber>
    </recommendedName>
    <alternativeName>
        <fullName evidence="15">CTP-dependent riboflavin kinase</fullName>
    </alternativeName>
    <alternativeName>
        <fullName evidence="16">CTP:riboflavin 5'-phosphotransferase</fullName>
    </alternativeName>
    <alternativeName>
        <fullName evidence="14">Flavokinase</fullName>
    </alternativeName>
</protein>
<dbReference type="EC" id="2.7.1.161" evidence="5"/>
<evidence type="ECO:0000256" key="1">
    <source>
        <dbReference type="ARBA" id="ARBA00001946"/>
    </source>
</evidence>
<dbReference type="SUPFAM" id="SSF46785">
    <property type="entry name" value="Winged helix' DNA-binding domain"/>
    <property type="match status" value="1"/>
</dbReference>
<evidence type="ECO:0000256" key="12">
    <source>
        <dbReference type="ARBA" id="ARBA00022777"/>
    </source>
</evidence>
<dbReference type="PANTHER" id="PTHR40706:SF1">
    <property type="entry name" value="RIBOFLAVIN KINASE"/>
    <property type="match status" value="1"/>
</dbReference>
<evidence type="ECO:0000256" key="3">
    <source>
        <dbReference type="ARBA" id="ARBA00005219"/>
    </source>
</evidence>
<gene>
    <name evidence="19" type="ORF">S01H4_07072</name>
</gene>
<dbReference type="InterPro" id="IPR023602">
    <property type="entry name" value="Riboflavin_kinase_CTP-dep"/>
</dbReference>
<evidence type="ECO:0000256" key="7">
    <source>
        <dbReference type="ARBA" id="ARBA00022630"/>
    </source>
</evidence>
<evidence type="ECO:0000256" key="9">
    <source>
        <dbReference type="ARBA" id="ARBA00022679"/>
    </source>
</evidence>
<evidence type="ECO:0000256" key="6">
    <source>
        <dbReference type="ARBA" id="ARBA00017394"/>
    </source>
</evidence>
<reference evidence="19" key="1">
    <citation type="journal article" date="2014" name="Front. Microbiol.">
        <title>High frequency of phylogenetically diverse reductive dehalogenase-homologous genes in deep subseafloor sedimentary metagenomes.</title>
        <authorList>
            <person name="Kawai M."/>
            <person name="Futagami T."/>
            <person name="Toyoda A."/>
            <person name="Takaki Y."/>
            <person name="Nishi S."/>
            <person name="Hori S."/>
            <person name="Arai W."/>
            <person name="Tsubouchi T."/>
            <person name="Morono Y."/>
            <person name="Uchiyama I."/>
            <person name="Ito T."/>
            <person name="Fujiyama A."/>
            <person name="Inagaki F."/>
            <person name="Takami H."/>
        </authorList>
    </citation>
    <scope>NUCLEOTIDE SEQUENCE</scope>
    <source>
        <strain evidence="19">Expedition CK06-06</strain>
    </source>
</reference>
<dbReference type="Gene3D" id="2.40.30.30">
    <property type="entry name" value="Riboflavin kinase-like"/>
    <property type="match status" value="1"/>
</dbReference>
<keyword evidence="12" id="KW-0418">Kinase</keyword>
<dbReference type="SUPFAM" id="SSF82114">
    <property type="entry name" value="Riboflavin kinase-like"/>
    <property type="match status" value="1"/>
</dbReference>
<evidence type="ECO:0000259" key="18">
    <source>
        <dbReference type="Pfam" id="PF01982"/>
    </source>
</evidence>
<evidence type="ECO:0000256" key="11">
    <source>
        <dbReference type="ARBA" id="ARBA00022741"/>
    </source>
</evidence>
<comment type="cofactor">
    <cofactor evidence="1">
        <name>Mg(2+)</name>
        <dbReference type="ChEBI" id="CHEBI:18420"/>
    </cofactor>
</comment>
<sequence>MTNERDISPDNYANWFALYQLCKHIEHRQTITISSVEFGKLLNLSQQTAARRISELENLGWIKRKTEKKIQKIVVTREGNNVMLLMYKNLKEILGSIVILGSVQSGIKEGAYYVAIKGYFEQFQDKLGFFPYKGTLNLGLNDTNIDLLREKLKYIKLVIISGFKDDNSERTYGSVHCYDCFISRLDNHENKIKAAILDIQRTHHEKNTIEILAKPYLRDYFNL</sequence>
<keyword evidence="8" id="KW-0288">FMN</keyword>
<keyword evidence="10" id="KW-0479">Metal-binding</keyword>
<evidence type="ECO:0000256" key="10">
    <source>
        <dbReference type="ARBA" id="ARBA00022723"/>
    </source>
</evidence>
<dbReference type="GO" id="GO:0046872">
    <property type="term" value="F:metal ion binding"/>
    <property type="evidence" value="ECO:0007669"/>
    <property type="project" value="UniProtKB-KW"/>
</dbReference>
<evidence type="ECO:0000256" key="4">
    <source>
        <dbReference type="ARBA" id="ARBA00006428"/>
    </source>
</evidence>
<evidence type="ECO:0000256" key="14">
    <source>
        <dbReference type="ARBA" id="ARBA00029789"/>
    </source>
</evidence>
<proteinExistence type="inferred from homology"/>
<evidence type="ECO:0000256" key="17">
    <source>
        <dbReference type="ARBA" id="ARBA00047857"/>
    </source>
</evidence>
<feature type="non-terminal residue" evidence="19">
    <location>
        <position position="223"/>
    </location>
</feature>